<dbReference type="GO" id="GO:0015031">
    <property type="term" value="P:protein transport"/>
    <property type="evidence" value="ECO:0007669"/>
    <property type="project" value="UniProtKB-UniRule"/>
</dbReference>
<dbReference type="GO" id="GO:0005737">
    <property type="term" value="C:cytoplasm"/>
    <property type="evidence" value="ECO:0007669"/>
    <property type="project" value="UniProtKB-SubCell"/>
</dbReference>
<name>A0A8J7MEB6_9BACT</name>
<keyword evidence="13" id="KW-1185">Reference proteome</keyword>
<dbReference type="Gene3D" id="3.30.70.1050">
    <property type="entry name" value="Trigger factor ribosome-binding domain"/>
    <property type="match status" value="1"/>
</dbReference>
<feature type="domain" description="Trigger factor ribosome-binding bacterial" evidence="10">
    <location>
        <begin position="1"/>
        <end position="145"/>
    </location>
</feature>
<evidence type="ECO:0000256" key="9">
    <source>
        <dbReference type="HAMAP-Rule" id="MF_00303"/>
    </source>
</evidence>
<keyword evidence="9" id="KW-0131">Cell cycle</keyword>
<comment type="similarity">
    <text evidence="2 9">Belongs to the FKBP-type PPIase family. Tig subfamily.</text>
</comment>
<dbReference type="Proteomes" id="UP000624703">
    <property type="component" value="Unassembled WGS sequence"/>
</dbReference>
<dbReference type="GO" id="GO:0044183">
    <property type="term" value="F:protein folding chaperone"/>
    <property type="evidence" value="ECO:0007669"/>
    <property type="project" value="TreeGrafter"/>
</dbReference>
<dbReference type="RefSeq" id="WP_200311150.1">
    <property type="nucleotide sequence ID" value="NZ_JAENIM010000039.1"/>
</dbReference>
<comment type="subcellular location">
    <subcellularLocation>
        <location evidence="9">Cytoplasm</location>
    </subcellularLocation>
    <text evidence="9">About half TF is bound to the ribosome near the polypeptide exit tunnel while the other half is free in the cytoplasm.</text>
</comment>
<dbReference type="InterPro" id="IPR005215">
    <property type="entry name" value="Trig_fac"/>
</dbReference>
<dbReference type="GO" id="GO:0043335">
    <property type="term" value="P:protein unfolding"/>
    <property type="evidence" value="ECO:0007669"/>
    <property type="project" value="TreeGrafter"/>
</dbReference>
<evidence type="ECO:0000256" key="4">
    <source>
        <dbReference type="ARBA" id="ARBA00016902"/>
    </source>
</evidence>
<proteinExistence type="inferred from homology"/>
<keyword evidence="9" id="KW-0963">Cytoplasm</keyword>
<dbReference type="Gene3D" id="3.10.50.40">
    <property type="match status" value="1"/>
</dbReference>
<dbReference type="InterPro" id="IPR046357">
    <property type="entry name" value="PPIase_dom_sf"/>
</dbReference>
<dbReference type="SUPFAM" id="SSF54534">
    <property type="entry name" value="FKBP-like"/>
    <property type="match status" value="1"/>
</dbReference>
<dbReference type="GO" id="GO:0051301">
    <property type="term" value="P:cell division"/>
    <property type="evidence" value="ECO:0007669"/>
    <property type="project" value="UniProtKB-KW"/>
</dbReference>
<dbReference type="EMBL" id="JAENIM010000039">
    <property type="protein sequence ID" value="MBK1791137.1"/>
    <property type="molecule type" value="Genomic_DNA"/>
</dbReference>
<dbReference type="PIRSF" id="PIRSF003095">
    <property type="entry name" value="Trigger_factor"/>
    <property type="match status" value="1"/>
</dbReference>
<keyword evidence="7 9" id="KW-0413">Isomerase</keyword>
<keyword evidence="9" id="KW-0132">Cell division</keyword>
<dbReference type="PANTHER" id="PTHR30560">
    <property type="entry name" value="TRIGGER FACTOR CHAPERONE AND PEPTIDYL-PROLYL CIS/TRANS ISOMERASE"/>
    <property type="match status" value="1"/>
</dbReference>
<dbReference type="PANTHER" id="PTHR30560:SF3">
    <property type="entry name" value="TRIGGER FACTOR-LIKE PROTEIN TIG, CHLOROPLASTIC"/>
    <property type="match status" value="1"/>
</dbReference>
<dbReference type="SUPFAM" id="SSF109998">
    <property type="entry name" value="Triger factor/SurA peptide-binding domain-like"/>
    <property type="match status" value="1"/>
</dbReference>
<evidence type="ECO:0000259" key="10">
    <source>
        <dbReference type="Pfam" id="PF05697"/>
    </source>
</evidence>
<dbReference type="HAMAP" id="MF_00303">
    <property type="entry name" value="Trigger_factor_Tig"/>
    <property type="match status" value="1"/>
</dbReference>
<evidence type="ECO:0000256" key="5">
    <source>
        <dbReference type="ARBA" id="ARBA00023110"/>
    </source>
</evidence>
<evidence type="ECO:0000256" key="3">
    <source>
        <dbReference type="ARBA" id="ARBA00013194"/>
    </source>
</evidence>
<dbReference type="Gene3D" id="1.10.3120.10">
    <property type="entry name" value="Trigger factor, C-terminal domain"/>
    <property type="match status" value="1"/>
</dbReference>
<dbReference type="GO" id="GO:0003755">
    <property type="term" value="F:peptidyl-prolyl cis-trans isomerase activity"/>
    <property type="evidence" value="ECO:0007669"/>
    <property type="project" value="UniProtKB-UniRule"/>
</dbReference>
<evidence type="ECO:0000313" key="12">
    <source>
        <dbReference type="EMBL" id="MBK1791137.1"/>
    </source>
</evidence>
<dbReference type="GO" id="GO:0043022">
    <property type="term" value="F:ribosome binding"/>
    <property type="evidence" value="ECO:0007669"/>
    <property type="project" value="TreeGrafter"/>
</dbReference>
<comment type="domain">
    <text evidence="9">Consists of 3 domains; the N-terminus binds the ribosome, the middle domain has PPIase activity, while the C-terminus has intrinsic chaperone activity on its own.</text>
</comment>
<evidence type="ECO:0000313" key="13">
    <source>
        <dbReference type="Proteomes" id="UP000624703"/>
    </source>
</evidence>
<dbReference type="AlphaFoldDB" id="A0A8J7MEB6"/>
<dbReference type="EC" id="5.2.1.8" evidence="3 9"/>
<evidence type="ECO:0000256" key="1">
    <source>
        <dbReference type="ARBA" id="ARBA00000971"/>
    </source>
</evidence>
<comment type="caution">
    <text evidence="12">The sequence shown here is derived from an EMBL/GenBank/DDBJ whole genome shotgun (WGS) entry which is preliminary data.</text>
</comment>
<protein>
    <recommendedName>
        <fullName evidence="4 9">Trigger factor</fullName>
        <shortName evidence="9">TF</shortName>
        <ecNumber evidence="3 9">5.2.1.8</ecNumber>
    </recommendedName>
    <alternativeName>
        <fullName evidence="8 9">PPIase</fullName>
    </alternativeName>
</protein>
<evidence type="ECO:0000259" key="11">
    <source>
        <dbReference type="Pfam" id="PF05698"/>
    </source>
</evidence>
<reference evidence="12" key="1">
    <citation type="submission" date="2021-01" db="EMBL/GenBank/DDBJ databases">
        <title>Modified the classification status of verrucomicrobia.</title>
        <authorList>
            <person name="Feng X."/>
        </authorList>
    </citation>
    <scope>NUCLEOTIDE SEQUENCE</scope>
    <source>
        <strain evidence="12">_KCTC 22039</strain>
    </source>
</reference>
<evidence type="ECO:0000256" key="6">
    <source>
        <dbReference type="ARBA" id="ARBA00023186"/>
    </source>
</evidence>
<keyword evidence="6 9" id="KW-0143">Chaperone</keyword>
<dbReference type="InterPro" id="IPR027304">
    <property type="entry name" value="Trigger_fact/SurA_dom_sf"/>
</dbReference>
<dbReference type="InterPro" id="IPR037041">
    <property type="entry name" value="Trigger_fac_C_sf"/>
</dbReference>
<comment type="catalytic activity">
    <reaction evidence="1 9">
        <text>[protein]-peptidylproline (omega=180) = [protein]-peptidylproline (omega=0)</text>
        <dbReference type="Rhea" id="RHEA:16237"/>
        <dbReference type="Rhea" id="RHEA-COMP:10747"/>
        <dbReference type="Rhea" id="RHEA-COMP:10748"/>
        <dbReference type="ChEBI" id="CHEBI:83833"/>
        <dbReference type="ChEBI" id="CHEBI:83834"/>
        <dbReference type="EC" id="5.2.1.8"/>
    </reaction>
</comment>
<evidence type="ECO:0000256" key="7">
    <source>
        <dbReference type="ARBA" id="ARBA00023235"/>
    </source>
</evidence>
<comment type="function">
    <text evidence="9">Involved in protein export. Acts as a chaperone by maintaining the newly synthesized protein in an open conformation. Functions as a peptidyl-prolyl cis-trans isomerase.</text>
</comment>
<dbReference type="NCBIfam" id="TIGR00115">
    <property type="entry name" value="tig"/>
    <property type="match status" value="1"/>
</dbReference>
<dbReference type="Pfam" id="PF05698">
    <property type="entry name" value="Trigger_C"/>
    <property type="match status" value="1"/>
</dbReference>
<organism evidence="12 13">
    <name type="scientific">Persicirhabdus sediminis</name>
    <dbReference type="NCBI Taxonomy" id="454144"/>
    <lineage>
        <taxon>Bacteria</taxon>
        <taxon>Pseudomonadati</taxon>
        <taxon>Verrucomicrobiota</taxon>
        <taxon>Verrucomicrobiia</taxon>
        <taxon>Verrucomicrobiales</taxon>
        <taxon>Verrucomicrobiaceae</taxon>
        <taxon>Persicirhabdus</taxon>
    </lineage>
</organism>
<keyword evidence="5 9" id="KW-0697">Rotamase</keyword>
<dbReference type="InterPro" id="IPR008881">
    <property type="entry name" value="Trigger_fac_ribosome-bd_bac"/>
</dbReference>
<dbReference type="SUPFAM" id="SSF102735">
    <property type="entry name" value="Trigger factor ribosome-binding domain"/>
    <property type="match status" value="1"/>
</dbReference>
<dbReference type="InterPro" id="IPR036611">
    <property type="entry name" value="Trigger_fac_ribosome-bd_sf"/>
</dbReference>
<dbReference type="Pfam" id="PF05697">
    <property type="entry name" value="Trigger_N"/>
    <property type="match status" value="1"/>
</dbReference>
<accession>A0A8J7MEB6</accession>
<evidence type="ECO:0000256" key="2">
    <source>
        <dbReference type="ARBA" id="ARBA00005464"/>
    </source>
</evidence>
<sequence length="447" mass="49250">MNITVEKQAKCTATMRAEIPADKVNNERKAIVKGFAKQAKIPGFRPGKTPLAVVEKRFADGISEELEQRLVNEACSEALKQNESLKVLNFKKPESLSFSDDGALSFSMDIILAPEIELCEYKGIEIPNADPEATEEEIQKEIDALAERYASYDDVDRDLAEGDIAVIDFTSSIDGKSIEEVTGNDPGILAGRDDYWVMLKDDAFLPGFASQLVGLKKNDAKEVKCTIGEEFPMEDLRGVEVTFNVTVKEAKEQKLPVIDDEFAANTLGLGEEKTLEDVKDLIKGHITSQKTEQISNAKVNAVVEHLIKNIELELPQDLLDLEVQSTANDMRARGASSGLTEEQIAAQEEEIQTAAASQAGNNLKTNFILQEIAGAEGIKVDDQELTQRIIQMATQEKKNVKTYIKELQQSGRIDSLRNSILVGKTIDFLIENAKLEDVEVVTTEADA</sequence>
<gene>
    <name evidence="9 12" type="primary">tig</name>
    <name evidence="12" type="ORF">JIN82_08230</name>
</gene>
<evidence type="ECO:0000256" key="8">
    <source>
        <dbReference type="ARBA" id="ARBA00029986"/>
    </source>
</evidence>
<dbReference type="InterPro" id="IPR008880">
    <property type="entry name" value="Trigger_fac_C"/>
</dbReference>
<feature type="domain" description="Trigger factor C-terminal" evidence="11">
    <location>
        <begin position="274"/>
        <end position="431"/>
    </location>
</feature>
<dbReference type="GO" id="GO:0051083">
    <property type="term" value="P:'de novo' cotranslational protein folding"/>
    <property type="evidence" value="ECO:0007669"/>
    <property type="project" value="TreeGrafter"/>
</dbReference>